<name>A0A0R3BQT5_9BRAD</name>
<organism evidence="1 2">
    <name type="scientific">Bradyrhizobium yuanmingense</name>
    <dbReference type="NCBI Taxonomy" id="108015"/>
    <lineage>
        <taxon>Bacteria</taxon>
        <taxon>Pseudomonadati</taxon>
        <taxon>Pseudomonadota</taxon>
        <taxon>Alphaproteobacteria</taxon>
        <taxon>Hyphomicrobiales</taxon>
        <taxon>Nitrobacteraceae</taxon>
        <taxon>Bradyrhizobium</taxon>
    </lineage>
</organism>
<evidence type="ECO:0000313" key="2">
    <source>
        <dbReference type="Proteomes" id="UP000051380"/>
    </source>
</evidence>
<evidence type="ECO:0000313" key="1">
    <source>
        <dbReference type="EMBL" id="KRP85073.1"/>
    </source>
</evidence>
<protein>
    <submittedName>
        <fullName evidence="1">Uncharacterized protein</fullName>
    </submittedName>
</protein>
<sequence length="138" mass="15715">MSRIADHQDTRGQICDRHVVRSCQLVCFVDDQQIERAATEASEIRRRQMGVRHDHAWAHVNDGRPAPGSRDPARQGRWKIPMCCVSQLQSRKAILKQTFRDIVELTHAGCHHQHAQVRCLGCEGACAFDEKCFAGARW</sequence>
<reference evidence="1 2" key="1">
    <citation type="submission" date="2015-09" db="EMBL/GenBank/DDBJ databases">
        <title>Draft Genome Sequence of the Strain BR 3267 (Bradyrhizobium yuanmingense) recommended as inoculant for cowpea in Brazil.</title>
        <authorList>
            <person name="Simoes-Araujo J.L."/>
            <person name="Zilli J.E."/>
        </authorList>
    </citation>
    <scope>NUCLEOTIDE SEQUENCE [LARGE SCALE GENOMIC DNA]</scope>
    <source>
        <strain evidence="1 2">BR3267</strain>
    </source>
</reference>
<gene>
    <name evidence="1" type="ORF">AOQ72_04930</name>
</gene>
<proteinExistence type="predicted"/>
<dbReference type="Proteomes" id="UP000051380">
    <property type="component" value="Unassembled WGS sequence"/>
</dbReference>
<comment type="caution">
    <text evidence="1">The sequence shown here is derived from an EMBL/GenBank/DDBJ whole genome shotgun (WGS) entry which is preliminary data.</text>
</comment>
<dbReference type="EMBL" id="LJYF01000054">
    <property type="protein sequence ID" value="KRP85073.1"/>
    <property type="molecule type" value="Genomic_DNA"/>
</dbReference>
<dbReference type="AlphaFoldDB" id="A0A0R3BQT5"/>
<accession>A0A0R3BQT5</accession>